<comment type="caution">
    <text evidence="1">The sequence shown here is derived from an EMBL/GenBank/DDBJ whole genome shotgun (WGS) entry which is preliminary data.</text>
</comment>
<sequence length="81" mass="8811">MPCKERCLKQTRKELREAAKGRGLLTTWVRKSTTVEETLNISGSLPTKLSWLASALPKGTDANVLITQSVVTGLLHYAGVS</sequence>
<gene>
    <name evidence="1" type="ORF">AMECASPLE_027869</name>
</gene>
<dbReference type="EMBL" id="JAHRIP010012402">
    <property type="protein sequence ID" value="MEQ2285045.1"/>
    <property type="molecule type" value="Genomic_DNA"/>
</dbReference>
<keyword evidence="2" id="KW-1185">Reference proteome</keyword>
<evidence type="ECO:0000313" key="2">
    <source>
        <dbReference type="Proteomes" id="UP001469553"/>
    </source>
</evidence>
<proteinExistence type="predicted"/>
<dbReference type="Proteomes" id="UP001469553">
    <property type="component" value="Unassembled WGS sequence"/>
</dbReference>
<evidence type="ECO:0000313" key="1">
    <source>
        <dbReference type="EMBL" id="MEQ2285045.1"/>
    </source>
</evidence>
<organism evidence="1 2">
    <name type="scientific">Ameca splendens</name>
    <dbReference type="NCBI Taxonomy" id="208324"/>
    <lineage>
        <taxon>Eukaryota</taxon>
        <taxon>Metazoa</taxon>
        <taxon>Chordata</taxon>
        <taxon>Craniata</taxon>
        <taxon>Vertebrata</taxon>
        <taxon>Euteleostomi</taxon>
        <taxon>Actinopterygii</taxon>
        <taxon>Neopterygii</taxon>
        <taxon>Teleostei</taxon>
        <taxon>Neoteleostei</taxon>
        <taxon>Acanthomorphata</taxon>
        <taxon>Ovalentaria</taxon>
        <taxon>Atherinomorphae</taxon>
        <taxon>Cyprinodontiformes</taxon>
        <taxon>Goodeidae</taxon>
        <taxon>Ameca</taxon>
    </lineage>
</organism>
<protein>
    <submittedName>
        <fullName evidence="1">Uncharacterized protein</fullName>
    </submittedName>
</protein>
<accession>A0ABV0XU86</accession>
<reference evidence="1 2" key="1">
    <citation type="submission" date="2021-06" db="EMBL/GenBank/DDBJ databases">
        <authorList>
            <person name="Palmer J.M."/>
        </authorList>
    </citation>
    <scope>NUCLEOTIDE SEQUENCE [LARGE SCALE GENOMIC DNA]</scope>
    <source>
        <strain evidence="1 2">AS_MEX2019</strain>
        <tissue evidence="1">Muscle</tissue>
    </source>
</reference>
<name>A0ABV0XU86_9TELE</name>